<dbReference type="RefSeq" id="WP_135348101.1">
    <property type="nucleotide sequence ID" value="NZ_SRJD01000006.1"/>
</dbReference>
<comment type="caution">
    <text evidence="2">The sequence shown here is derived from an EMBL/GenBank/DDBJ whole genome shotgun (WGS) entry which is preliminary data.</text>
</comment>
<dbReference type="EMBL" id="SRJD01000006">
    <property type="protein sequence ID" value="TGA98622.1"/>
    <property type="molecule type" value="Genomic_DNA"/>
</dbReference>
<accession>A0A4Z0GR17</accession>
<reference evidence="2 3" key="1">
    <citation type="journal article" date="2015" name="Int. J. Syst. Evol. Microbiol.">
        <title>Sporolactobacillus shoreae sp. nov. and Sporolactobacillus spathodeae sp. nov., two spore-forming lactic acid bacteria isolated from tree barks in Thailand.</title>
        <authorList>
            <person name="Thamacharoensuk T."/>
            <person name="Kitahara M."/>
            <person name="Ohkuma M."/>
            <person name="Thongchul N."/>
            <person name="Tanasupawat S."/>
        </authorList>
    </citation>
    <scope>NUCLEOTIDE SEQUENCE [LARGE SCALE GENOMIC DNA]</scope>
    <source>
        <strain evidence="2 3">BK92</strain>
    </source>
</reference>
<evidence type="ECO:0000313" key="3">
    <source>
        <dbReference type="Proteomes" id="UP000298347"/>
    </source>
</evidence>
<feature type="region of interest" description="Disordered" evidence="1">
    <location>
        <begin position="74"/>
        <end position="99"/>
    </location>
</feature>
<proteinExistence type="predicted"/>
<protein>
    <submittedName>
        <fullName evidence="2">Uncharacterized protein</fullName>
    </submittedName>
</protein>
<evidence type="ECO:0000256" key="1">
    <source>
        <dbReference type="SAM" id="MobiDB-lite"/>
    </source>
</evidence>
<dbReference type="AlphaFoldDB" id="A0A4Z0GR17"/>
<dbReference type="Proteomes" id="UP000298347">
    <property type="component" value="Unassembled WGS sequence"/>
</dbReference>
<organism evidence="2 3">
    <name type="scientific">Sporolactobacillus shoreae</name>
    <dbReference type="NCBI Taxonomy" id="1465501"/>
    <lineage>
        <taxon>Bacteria</taxon>
        <taxon>Bacillati</taxon>
        <taxon>Bacillota</taxon>
        <taxon>Bacilli</taxon>
        <taxon>Bacillales</taxon>
        <taxon>Sporolactobacillaceae</taxon>
        <taxon>Sporolactobacillus</taxon>
    </lineage>
</organism>
<dbReference type="OrthoDB" id="2973596at2"/>
<gene>
    <name evidence="2" type="ORF">E4665_07090</name>
</gene>
<name>A0A4Z0GR17_9BACL</name>
<sequence>MENKDRSTYFWRYDGNPDARQRINIWMDQQSNVRNSLKMLVLYFADRFGNKNVMDYDVQKQLYADVLNLSQSSSENLTESREKLSSSPPVRFDGTGSKSSELDNILNEVDLKNI</sequence>
<keyword evidence="3" id="KW-1185">Reference proteome</keyword>
<evidence type="ECO:0000313" key="2">
    <source>
        <dbReference type="EMBL" id="TGA98622.1"/>
    </source>
</evidence>